<name>A0A177N831_9GAMM</name>
<dbReference type="RefSeq" id="WP_064041484.1">
    <property type="nucleotide sequence ID" value="NZ_LUUJ01000101.1"/>
</dbReference>
<dbReference type="NCBIfam" id="TIGR01730">
    <property type="entry name" value="RND_mfp"/>
    <property type="match status" value="1"/>
</dbReference>
<evidence type="ECO:0000256" key="2">
    <source>
        <dbReference type="ARBA" id="ARBA00009477"/>
    </source>
</evidence>
<sequence length="364" mass="39205">MIKRILWVVLFTVLLLGGLFGLKFRQINQAIEHMQPPPPAVVALAEVRREQWPATIASVGSLRAVAGISLSNEVAGPIKAIHFQSGQSVKQGQLLLELDSATDQAELKGLEADLRLAELHFQRSARILEKKFVSQADHDQNLALLDKAKAAVAAKQSVIAKKQIKAPFDGEIGIRQVDLGQYLAEGSAIVNLEKLDPIYLDFSLPERQLGLLSNGQQVEINVAAYPERRFSGTITALSPAVDQGSRAVNIQAKFNNAQKLLRPGMFAQVAINSGKSSDVLTVPDTAVTYNPYGDSVFLAVTAGNGLTVQSRQVRTGQSRGGRVEILEGLQAGDRVVSAGQLKLRNGMPITADSKPAPGEREARP</sequence>
<dbReference type="GO" id="GO:1990281">
    <property type="term" value="C:efflux pump complex"/>
    <property type="evidence" value="ECO:0007669"/>
    <property type="project" value="TreeGrafter"/>
</dbReference>
<evidence type="ECO:0000313" key="8">
    <source>
        <dbReference type="Proteomes" id="UP000077857"/>
    </source>
</evidence>
<comment type="similarity">
    <text evidence="2">Belongs to the membrane fusion protein (MFP) (TC 8.A.1) family.</text>
</comment>
<dbReference type="Pfam" id="PF25917">
    <property type="entry name" value="BSH_RND"/>
    <property type="match status" value="1"/>
</dbReference>
<feature type="domain" description="Multidrug resistance protein MdtA-like C-terminal permuted SH3" evidence="6">
    <location>
        <begin position="278"/>
        <end position="337"/>
    </location>
</feature>
<dbReference type="OrthoDB" id="9806939at2"/>
<evidence type="ECO:0000256" key="1">
    <source>
        <dbReference type="ARBA" id="ARBA00004196"/>
    </source>
</evidence>
<dbReference type="Gene3D" id="2.40.50.100">
    <property type="match status" value="1"/>
</dbReference>
<dbReference type="PANTHER" id="PTHR30469:SF11">
    <property type="entry name" value="BLL4320 PROTEIN"/>
    <property type="match status" value="1"/>
</dbReference>
<evidence type="ECO:0000259" key="6">
    <source>
        <dbReference type="Pfam" id="PF25967"/>
    </source>
</evidence>
<dbReference type="Proteomes" id="UP000077857">
    <property type="component" value="Unassembled WGS sequence"/>
</dbReference>
<dbReference type="InterPro" id="IPR006143">
    <property type="entry name" value="RND_pump_MFP"/>
</dbReference>
<evidence type="ECO:0000313" key="7">
    <source>
        <dbReference type="EMBL" id="OAI13300.1"/>
    </source>
</evidence>
<evidence type="ECO:0000259" key="4">
    <source>
        <dbReference type="Pfam" id="PF25917"/>
    </source>
</evidence>
<feature type="domain" description="CusB-like beta-barrel" evidence="5">
    <location>
        <begin position="198"/>
        <end position="273"/>
    </location>
</feature>
<dbReference type="GO" id="GO:0015562">
    <property type="term" value="F:efflux transmembrane transporter activity"/>
    <property type="evidence" value="ECO:0007669"/>
    <property type="project" value="TreeGrafter"/>
</dbReference>
<reference evidence="7 8" key="1">
    <citation type="submission" date="2016-03" db="EMBL/GenBank/DDBJ databases">
        <authorList>
            <person name="Ploux O."/>
        </authorList>
    </citation>
    <scope>NUCLEOTIDE SEQUENCE [LARGE SCALE GENOMIC DNA]</scope>
    <source>
        <strain evidence="7 8">R-45378</strain>
    </source>
</reference>
<protein>
    <submittedName>
        <fullName evidence="7">Efflux transporter periplasmic adaptor subunit</fullName>
    </submittedName>
</protein>
<dbReference type="InterPro" id="IPR058627">
    <property type="entry name" value="MdtA-like_C"/>
</dbReference>
<dbReference type="FunFam" id="2.40.30.170:FF:000010">
    <property type="entry name" value="Efflux RND transporter periplasmic adaptor subunit"/>
    <property type="match status" value="1"/>
</dbReference>
<comment type="subcellular location">
    <subcellularLocation>
        <location evidence="1">Cell envelope</location>
    </subcellularLocation>
</comment>
<comment type="caution">
    <text evidence="7">The sequence shown here is derived from an EMBL/GenBank/DDBJ whole genome shotgun (WGS) entry which is preliminary data.</text>
</comment>
<organism evidence="7 8">
    <name type="scientific">Methylomonas koyamae</name>
    <dbReference type="NCBI Taxonomy" id="702114"/>
    <lineage>
        <taxon>Bacteria</taxon>
        <taxon>Pseudomonadati</taxon>
        <taxon>Pseudomonadota</taxon>
        <taxon>Gammaproteobacteria</taxon>
        <taxon>Methylococcales</taxon>
        <taxon>Methylococcaceae</taxon>
        <taxon>Methylomonas</taxon>
    </lineage>
</organism>
<dbReference type="SUPFAM" id="SSF111369">
    <property type="entry name" value="HlyD-like secretion proteins"/>
    <property type="match status" value="1"/>
</dbReference>
<dbReference type="EMBL" id="LUUJ01000101">
    <property type="protein sequence ID" value="OAI13300.1"/>
    <property type="molecule type" value="Genomic_DNA"/>
</dbReference>
<gene>
    <name evidence="7" type="ORF">A1507_17125</name>
</gene>
<dbReference type="AlphaFoldDB" id="A0A177N831"/>
<dbReference type="Pfam" id="PF25954">
    <property type="entry name" value="Beta-barrel_RND_2"/>
    <property type="match status" value="1"/>
</dbReference>
<dbReference type="Gene3D" id="2.40.420.20">
    <property type="match status" value="1"/>
</dbReference>
<evidence type="ECO:0000256" key="3">
    <source>
        <dbReference type="ARBA" id="ARBA00022448"/>
    </source>
</evidence>
<feature type="domain" description="Multidrug resistance protein MdtA-like barrel-sandwich hybrid" evidence="4">
    <location>
        <begin position="71"/>
        <end position="188"/>
    </location>
</feature>
<proteinExistence type="inferred from homology"/>
<dbReference type="Pfam" id="PF25967">
    <property type="entry name" value="RND-MFP_C"/>
    <property type="match status" value="1"/>
</dbReference>
<keyword evidence="3" id="KW-0813">Transport</keyword>
<evidence type="ECO:0000259" key="5">
    <source>
        <dbReference type="Pfam" id="PF25954"/>
    </source>
</evidence>
<dbReference type="InterPro" id="IPR058625">
    <property type="entry name" value="MdtA-like_BSH"/>
</dbReference>
<dbReference type="InterPro" id="IPR058792">
    <property type="entry name" value="Beta-barrel_RND_2"/>
</dbReference>
<dbReference type="PANTHER" id="PTHR30469">
    <property type="entry name" value="MULTIDRUG RESISTANCE PROTEIN MDTA"/>
    <property type="match status" value="1"/>
</dbReference>
<dbReference type="Gene3D" id="1.10.287.470">
    <property type="entry name" value="Helix hairpin bin"/>
    <property type="match status" value="1"/>
</dbReference>
<accession>A0A177N831</accession>
<dbReference type="Gene3D" id="2.40.30.170">
    <property type="match status" value="1"/>
</dbReference>